<organism evidence="9 10">
    <name type="scientific">Archangium gephyra</name>
    <dbReference type="NCBI Taxonomy" id="48"/>
    <lineage>
        <taxon>Bacteria</taxon>
        <taxon>Pseudomonadati</taxon>
        <taxon>Myxococcota</taxon>
        <taxon>Myxococcia</taxon>
        <taxon>Myxococcales</taxon>
        <taxon>Cystobacterineae</taxon>
        <taxon>Archangiaceae</taxon>
        <taxon>Archangium</taxon>
    </lineage>
</organism>
<dbReference type="AlphaFoldDB" id="A0A2W5ULB1"/>
<comment type="caution">
    <text evidence="9">The sequence shown here is derived from an EMBL/GenBank/DDBJ whole genome shotgun (WGS) entry which is preliminary data.</text>
</comment>
<feature type="domain" description="Thiolase N-terminal" evidence="7">
    <location>
        <begin position="4"/>
        <end position="248"/>
    </location>
</feature>
<accession>A0A2W5ULB1</accession>
<protein>
    <recommendedName>
        <fullName evidence="1">propanoyl-CoA C-acyltransferase</fullName>
        <ecNumber evidence="1">2.3.1.176</ecNumber>
    </recommendedName>
    <alternativeName>
        <fullName evidence="6">Propanoyl-CoA C-acyltransferase</fullName>
    </alternativeName>
</protein>
<dbReference type="InterPro" id="IPR002155">
    <property type="entry name" value="Thiolase"/>
</dbReference>
<proteinExistence type="predicted"/>
<dbReference type="Pfam" id="PF00108">
    <property type="entry name" value="Thiolase_N"/>
    <property type="match status" value="1"/>
</dbReference>
<dbReference type="Proteomes" id="UP000249061">
    <property type="component" value="Unassembled WGS sequence"/>
</dbReference>
<evidence type="ECO:0000256" key="5">
    <source>
        <dbReference type="ARBA" id="ARBA00023121"/>
    </source>
</evidence>
<evidence type="ECO:0000256" key="4">
    <source>
        <dbReference type="ARBA" id="ARBA00023055"/>
    </source>
</evidence>
<gene>
    <name evidence="9" type="ORF">DI536_35050</name>
</gene>
<reference evidence="9 10" key="1">
    <citation type="submission" date="2017-08" db="EMBL/GenBank/DDBJ databases">
        <title>Infants hospitalized years apart are colonized by the same room-sourced microbial strains.</title>
        <authorList>
            <person name="Brooks B."/>
            <person name="Olm M.R."/>
            <person name="Firek B.A."/>
            <person name="Baker R."/>
            <person name="Thomas B.C."/>
            <person name="Morowitz M.J."/>
            <person name="Banfield J.F."/>
        </authorList>
    </citation>
    <scope>NUCLEOTIDE SEQUENCE [LARGE SCALE GENOMIC DNA]</scope>
    <source>
        <strain evidence="9">S2_003_000_R2_14</strain>
    </source>
</reference>
<keyword evidence="3" id="KW-0808">Transferase</keyword>
<evidence type="ECO:0000313" key="9">
    <source>
        <dbReference type="EMBL" id="PZR04024.1"/>
    </source>
</evidence>
<dbReference type="PROSITE" id="PS00737">
    <property type="entry name" value="THIOLASE_2"/>
    <property type="match status" value="1"/>
</dbReference>
<dbReference type="EC" id="2.3.1.176" evidence="1"/>
<evidence type="ECO:0000259" key="7">
    <source>
        <dbReference type="Pfam" id="PF00108"/>
    </source>
</evidence>
<dbReference type="InterPro" id="IPR016039">
    <property type="entry name" value="Thiolase-like"/>
</dbReference>
<feature type="domain" description="Thiolase C-terminal" evidence="8">
    <location>
        <begin position="285"/>
        <end position="400"/>
    </location>
</feature>
<evidence type="ECO:0000256" key="2">
    <source>
        <dbReference type="ARBA" id="ARBA00022448"/>
    </source>
</evidence>
<dbReference type="PANTHER" id="PTHR42870:SF2">
    <property type="entry name" value="LIPID-TRANSFER PROTEIN, PUTATIVE-RELATED"/>
    <property type="match status" value="1"/>
</dbReference>
<dbReference type="Gene3D" id="3.40.47.10">
    <property type="match status" value="1"/>
</dbReference>
<dbReference type="PANTHER" id="PTHR42870">
    <property type="entry name" value="ACETYL-COA C-ACETYLTRANSFERASE"/>
    <property type="match status" value="1"/>
</dbReference>
<dbReference type="CDD" id="cd00829">
    <property type="entry name" value="SCP-x_thiolase"/>
    <property type="match status" value="1"/>
</dbReference>
<keyword evidence="5" id="KW-0446">Lipid-binding</keyword>
<evidence type="ECO:0000313" key="10">
    <source>
        <dbReference type="Proteomes" id="UP000249061"/>
    </source>
</evidence>
<dbReference type="EMBL" id="QFQP01000066">
    <property type="protein sequence ID" value="PZR04024.1"/>
    <property type="molecule type" value="Genomic_DNA"/>
</dbReference>
<dbReference type="SUPFAM" id="SSF53901">
    <property type="entry name" value="Thiolase-like"/>
    <property type="match status" value="2"/>
</dbReference>
<evidence type="ECO:0000256" key="1">
    <source>
        <dbReference type="ARBA" id="ARBA00012352"/>
    </source>
</evidence>
<dbReference type="GO" id="GO:0003988">
    <property type="term" value="F:acetyl-CoA C-acyltransferase activity"/>
    <property type="evidence" value="ECO:0007669"/>
    <property type="project" value="UniProtKB-ARBA"/>
</dbReference>
<dbReference type="PIRSF" id="PIRSF000429">
    <property type="entry name" value="Ac-CoA_Ac_transf"/>
    <property type="match status" value="1"/>
</dbReference>
<dbReference type="InterPro" id="IPR055140">
    <property type="entry name" value="Thiolase_C_2"/>
</dbReference>
<keyword evidence="2" id="KW-0813">Transport</keyword>
<evidence type="ECO:0000259" key="8">
    <source>
        <dbReference type="Pfam" id="PF22691"/>
    </source>
</evidence>
<evidence type="ECO:0000256" key="6">
    <source>
        <dbReference type="ARBA" id="ARBA00032316"/>
    </source>
</evidence>
<name>A0A2W5ULB1_9BACT</name>
<keyword evidence="4" id="KW-0445">Lipid transport</keyword>
<dbReference type="GO" id="GO:0008289">
    <property type="term" value="F:lipid binding"/>
    <property type="evidence" value="ECO:0007669"/>
    <property type="project" value="UniProtKB-KW"/>
</dbReference>
<dbReference type="GO" id="GO:0006869">
    <property type="term" value="P:lipid transport"/>
    <property type="evidence" value="ECO:0007669"/>
    <property type="project" value="UniProtKB-KW"/>
</dbReference>
<evidence type="ECO:0000256" key="3">
    <source>
        <dbReference type="ARBA" id="ARBA00022679"/>
    </source>
</evidence>
<sequence length="414" mass="43494">MPDVYVIGTATTAFKRWPETTHRVLTQWVLDALERDAGLPLARTEGIWFGNCALHVFGQATSRGQVLLSQPMASGQLDASTSIVNVEAGCATGSLAFHGAAQAIAAGHANLTLAIGVEKVFLPQALEKTRELFDGAMDQLTPEVPTHFYEHAAKAHDLDYAPRPDRIALLDVCALQAKWHMNTFGTTVEQLAASAAKNHTHGALNPNAQYQKAMSVAEVLADKAVLAPLTRAMCAPISDGAAAALLCSGEALKTLPAPVRDRAVKLVGVELASGRYRALGEPSVTQVCAQKLYRRTHVEPSAIDLVELHDATSFSEIANLEALGFCAWGQGGAYVASGAASLGGERPVNLSGGLVSKGHPLAASGLAMVHELTTQLRGEAGPRQAKNVKTALWQNAGGLTGFDEAACAVGILTR</sequence>
<dbReference type="InterPro" id="IPR020613">
    <property type="entry name" value="Thiolase_CS"/>
</dbReference>
<dbReference type="Pfam" id="PF22691">
    <property type="entry name" value="Thiolase_C_1"/>
    <property type="match status" value="1"/>
</dbReference>
<dbReference type="InterPro" id="IPR020616">
    <property type="entry name" value="Thiolase_N"/>
</dbReference>